<evidence type="ECO:0000256" key="13">
    <source>
        <dbReference type="SAM" id="Phobius"/>
    </source>
</evidence>
<keyword evidence="15" id="KW-1185">Reference proteome</keyword>
<evidence type="ECO:0000256" key="5">
    <source>
        <dbReference type="ARBA" id="ARBA00022679"/>
    </source>
</evidence>
<evidence type="ECO:0000256" key="10">
    <source>
        <dbReference type="ARBA" id="ARBA00023209"/>
    </source>
</evidence>
<dbReference type="AlphaFoldDB" id="A0A8S1IPW7"/>
<dbReference type="GO" id="GO:0006656">
    <property type="term" value="P:phosphatidylcholine biosynthetic process"/>
    <property type="evidence" value="ECO:0007669"/>
    <property type="project" value="TreeGrafter"/>
</dbReference>
<dbReference type="OrthoDB" id="406287at2759"/>
<keyword evidence="11" id="KW-1208">Phospholipid metabolism</keyword>
<evidence type="ECO:0000256" key="8">
    <source>
        <dbReference type="ARBA" id="ARBA00023098"/>
    </source>
</evidence>
<comment type="similarity">
    <text evidence="2">Belongs to the GPC1 family.</text>
</comment>
<evidence type="ECO:0000256" key="3">
    <source>
        <dbReference type="ARBA" id="ARBA00019082"/>
    </source>
</evidence>
<keyword evidence="6 13" id="KW-0812">Transmembrane</keyword>
<feature type="transmembrane region" description="Helical" evidence="13">
    <location>
        <begin position="150"/>
        <end position="170"/>
    </location>
</feature>
<keyword evidence="5" id="KW-0808">Transferase</keyword>
<keyword evidence="4" id="KW-0444">Lipid biosynthesis</keyword>
<evidence type="ECO:0000256" key="9">
    <source>
        <dbReference type="ARBA" id="ARBA00023136"/>
    </source>
</evidence>
<evidence type="ECO:0000256" key="12">
    <source>
        <dbReference type="ARBA" id="ARBA00023315"/>
    </source>
</evidence>
<keyword evidence="9 13" id="KW-0472">Membrane</keyword>
<comment type="subcellular location">
    <subcellularLocation>
        <location evidence="1">Membrane</location>
        <topology evidence="1">Multi-pass membrane protein</topology>
    </subcellularLocation>
</comment>
<dbReference type="Pfam" id="PF10998">
    <property type="entry name" value="DUF2838"/>
    <property type="match status" value="1"/>
</dbReference>
<evidence type="ECO:0000256" key="2">
    <source>
        <dbReference type="ARBA" id="ARBA00006675"/>
    </source>
</evidence>
<proteinExistence type="inferred from homology"/>
<keyword evidence="7 13" id="KW-1133">Transmembrane helix</keyword>
<organism evidence="14 15">
    <name type="scientific">Ostreobium quekettii</name>
    <dbReference type="NCBI Taxonomy" id="121088"/>
    <lineage>
        <taxon>Eukaryota</taxon>
        <taxon>Viridiplantae</taxon>
        <taxon>Chlorophyta</taxon>
        <taxon>core chlorophytes</taxon>
        <taxon>Ulvophyceae</taxon>
        <taxon>TCBD clade</taxon>
        <taxon>Bryopsidales</taxon>
        <taxon>Ostreobineae</taxon>
        <taxon>Ostreobiaceae</taxon>
        <taxon>Ostreobium</taxon>
    </lineage>
</organism>
<reference evidence="14" key="1">
    <citation type="submission" date="2020-12" db="EMBL/GenBank/DDBJ databases">
        <authorList>
            <person name="Iha C."/>
        </authorList>
    </citation>
    <scope>NUCLEOTIDE SEQUENCE</scope>
</reference>
<evidence type="ECO:0000256" key="7">
    <source>
        <dbReference type="ARBA" id="ARBA00022989"/>
    </source>
</evidence>
<dbReference type="PANTHER" id="PTHR31201">
    <property type="entry name" value="OS01G0585100 PROTEIN"/>
    <property type="match status" value="1"/>
</dbReference>
<evidence type="ECO:0000313" key="15">
    <source>
        <dbReference type="Proteomes" id="UP000708148"/>
    </source>
</evidence>
<dbReference type="InterPro" id="IPR021261">
    <property type="entry name" value="GPCAT"/>
</dbReference>
<dbReference type="GO" id="GO:0016746">
    <property type="term" value="F:acyltransferase activity"/>
    <property type="evidence" value="ECO:0007669"/>
    <property type="project" value="UniProtKB-KW"/>
</dbReference>
<gene>
    <name evidence="14" type="ORF">OSTQU699_LOCUS2191</name>
</gene>
<sequence>MATAVMAPVACGTSGRDAYAAWRAPRRLAEANEQLGGVAEAVAVAKPDVGAPAAPSEYPIRRDGQVAEVRETSSQNQVECAAAAPKAAESYFGKRARLSKLGFAIGTANLCLIFYWLGSSRSTFYQLYTAETMVLFTTRWVTFKREKKHYYMLDFCYAANALLLGFLWLWPQCIWLHKALFAYNTGPLAWSIVVFQNSIVFHSVYEWTSLFVHWYPMLVTWSLRWDQDACDMYSTCDVTTAGWWEWTNLAERWSSNDLFYLAVMPMAPYFVWAALYYLKIFVLSSKRIEQRGYETLYKYMTTEHALCEKFMHRYPTRLQPLLYMACHSLLCWFSMAISVVFWYSPWAHTALVLITTASSIWNGANHYLEASIVIEESRKPSAARVKEKRR</sequence>
<keyword evidence="10" id="KW-0594">Phospholipid biosynthesis</keyword>
<feature type="transmembrane region" description="Helical" evidence="13">
    <location>
        <begin position="258"/>
        <end position="278"/>
    </location>
</feature>
<evidence type="ECO:0000256" key="4">
    <source>
        <dbReference type="ARBA" id="ARBA00022516"/>
    </source>
</evidence>
<accession>A0A8S1IPW7</accession>
<dbReference type="GO" id="GO:0016020">
    <property type="term" value="C:membrane"/>
    <property type="evidence" value="ECO:0007669"/>
    <property type="project" value="UniProtKB-SubCell"/>
</dbReference>
<evidence type="ECO:0000256" key="11">
    <source>
        <dbReference type="ARBA" id="ARBA00023264"/>
    </source>
</evidence>
<comment type="caution">
    <text evidence="14">The sequence shown here is derived from an EMBL/GenBank/DDBJ whole genome shotgun (WGS) entry which is preliminary data.</text>
</comment>
<protein>
    <recommendedName>
        <fullName evidence="3">Glycerophosphocholine acyltransferase 1</fullName>
    </recommendedName>
</protein>
<dbReference type="Proteomes" id="UP000708148">
    <property type="component" value="Unassembled WGS sequence"/>
</dbReference>
<keyword evidence="12" id="KW-0012">Acyltransferase</keyword>
<evidence type="ECO:0000256" key="6">
    <source>
        <dbReference type="ARBA" id="ARBA00022692"/>
    </source>
</evidence>
<keyword evidence="8" id="KW-0443">Lipid metabolism</keyword>
<dbReference type="EMBL" id="CAJHUC010000555">
    <property type="protein sequence ID" value="CAD7696830.1"/>
    <property type="molecule type" value="Genomic_DNA"/>
</dbReference>
<evidence type="ECO:0000313" key="14">
    <source>
        <dbReference type="EMBL" id="CAD7696830.1"/>
    </source>
</evidence>
<feature type="transmembrane region" description="Helical" evidence="13">
    <location>
        <begin position="101"/>
        <end position="118"/>
    </location>
</feature>
<dbReference type="PANTHER" id="PTHR31201:SF1">
    <property type="entry name" value="GLYCEROPHOSPHOCHOLINE ACYLTRANSFERASE 1"/>
    <property type="match status" value="1"/>
</dbReference>
<feature type="transmembrane region" description="Helical" evidence="13">
    <location>
        <begin position="321"/>
        <end position="343"/>
    </location>
</feature>
<evidence type="ECO:0000256" key="1">
    <source>
        <dbReference type="ARBA" id="ARBA00004141"/>
    </source>
</evidence>
<name>A0A8S1IPW7_9CHLO</name>